<dbReference type="STRING" id="1178515.SY83_04330"/>
<gene>
    <name evidence="6" type="ORF">SY83_04330</name>
</gene>
<organism evidence="6 7">
    <name type="scientific">Paenibacillus swuensis</name>
    <dbReference type="NCBI Taxonomy" id="1178515"/>
    <lineage>
        <taxon>Bacteria</taxon>
        <taxon>Bacillati</taxon>
        <taxon>Bacillota</taxon>
        <taxon>Bacilli</taxon>
        <taxon>Bacillales</taxon>
        <taxon>Paenibacillaceae</taxon>
        <taxon>Paenibacillus</taxon>
    </lineage>
</organism>
<dbReference type="PANTHER" id="PTHR30290">
    <property type="entry name" value="PERIPLASMIC BINDING COMPONENT OF ABC TRANSPORTER"/>
    <property type="match status" value="1"/>
</dbReference>
<dbReference type="GO" id="GO:0043190">
    <property type="term" value="C:ATP-binding cassette (ABC) transporter complex"/>
    <property type="evidence" value="ECO:0007669"/>
    <property type="project" value="InterPro"/>
</dbReference>
<evidence type="ECO:0000256" key="3">
    <source>
        <dbReference type="ARBA" id="ARBA00022729"/>
    </source>
</evidence>
<dbReference type="GO" id="GO:0042597">
    <property type="term" value="C:periplasmic space"/>
    <property type="evidence" value="ECO:0007669"/>
    <property type="project" value="UniProtKB-ARBA"/>
</dbReference>
<comment type="similarity">
    <text evidence="1">Belongs to the bacterial solute-binding protein 5 family.</text>
</comment>
<sequence length="562" mass="61450">MRDEEEESILAKWLTSTATLVLAATIVFTGCSNNNGANAPANGGNEPAKTETPAEDTAAKGQDTLITARGGDSASLDAAIVTDGESLKVTEQVMEGLLGYKAGTTEIEGLLAESWEGSADGLTYTFKLRQGVKFHDGTDFNADAVVFNFTRWSDPKSAFKFEGDSFDYYDSMFGPDGSRVIKSVEAVDPSTVKFTLVKPQAPFLQNIAMPSFAIGSPKAIQDKKAKYKDEPVGTGPFMFKEWKRNDSITLEKNATYWQEGKPKLNKVIFRVIPENSARFTALQNGEIDLMEGVNPDDLSVLEGNTELQKIVRSSFNVGYLGFNNKKKPFDNPKVRVALSHAINKQGIIEAFYGGLAEPAVNPMPPSTLGYNGDVQDYPYDLEKAKSLLAEAGYANGLPEEITFYAMPVARPYMPDGKKVAEAIQADFAKIGVKTKIESPEWATYLDDAKAGEKDDIFMLGWTGDNGDPDNFLFTLLHKDAIGSNNYAFYNNEEVNKLLTAGQSETDSAKREELYKQAQVLIKQDAPWVPLVHSTPLLAGKANLKGYVPSPTGSETYSDVYFE</sequence>
<evidence type="ECO:0000313" key="7">
    <source>
        <dbReference type="Proteomes" id="UP000076927"/>
    </source>
</evidence>
<reference evidence="6 7" key="1">
    <citation type="submission" date="2015-01" db="EMBL/GenBank/DDBJ databases">
        <title>Paenibacillus swuensis/DY6/whole genome sequencing.</title>
        <authorList>
            <person name="Kim M.K."/>
            <person name="Srinivasan S."/>
            <person name="Lee J.-J."/>
        </authorList>
    </citation>
    <scope>NUCLEOTIDE SEQUENCE [LARGE SCALE GENOMIC DNA]</scope>
    <source>
        <strain evidence="6 7">DY6</strain>
    </source>
</reference>
<dbReference type="SUPFAM" id="SSF53850">
    <property type="entry name" value="Periplasmic binding protein-like II"/>
    <property type="match status" value="1"/>
</dbReference>
<dbReference type="InterPro" id="IPR000914">
    <property type="entry name" value="SBP_5_dom"/>
</dbReference>
<dbReference type="PANTHER" id="PTHR30290:SF9">
    <property type="entry name" value="OLIGOPEPTIDE-BINDING PROTEIN APPA"/>
    <property type="match status" value="1"/>
</dbReference>
<keyword evidence="7" id="KW-1185">Reference proteome</keyword>
<dbReference type="KEGG" id="pswu:SY83_04330"/>
<evidence type="ECO:0000256" key="4">
    <source>
        <dbReference type="SAM" id="MobiDB-lite"/>
    </source>
</evidence>
<accession>A0A172TFH0</accession>
<evidence type="ECO:0000259" key="5">
    <source>
        <dbReference type="Pfam" id="PF00496"/>
    </source>
</evidence>
<dbReference type="Pfam" id="PF00496">
    <property type="entry name" value="SBP_bac_5"/>
    <property type="match status" value="1"/>
</dbReference>
<evidence type="ECO:0000313" key="6">
    <source>
        <dbReference type="EMBL" id="ANE45654.1"/>
    </source>
</evidence>
<dbReference type="Gene3D" id="3.10.105.10">
    <property type="entry name" value="Dipeptide-binding Protein, Domain 3"/>
    <property type="match status" value="1"/>
</dbReference>
<dbReference type="GO" id="GO:0015833">
    <property type="term" value="P:peptide transport"/>
    <property type="evidence" value="ECO:0007669"/>
    <property type="project" value="TreeGrafter"/>
</dbReference>
<feature type="region of interest" description="Disordered" evidence="4">
    <location>
        <begin position="38"/>
        <end position="58"/>
    </location>
</feature>
<dbReference type="RefSeq" id="WP_068604579.1">
    <property type="nucleotide sequence ID" value="NZ_CP011388.1"/>
</dbReference>
<dbReference type="Proteomes" id="UP000076927">
    <property type="component" value="Chromosome"/>
</dbReference>
<dbReference type="PIRSF" id="PIRSF002741">
    <property type="entry name" value="MppA"/>
    <property type="match status" value="1"/>
</dbReference>
<evidence type="ECO:0000256" key="2">
    <source>
        <dbReference type="ARBA" id="ARBA00022448"/>
    </source>
</evidence>
<name>A0A172TFH0_9BACL</name>
<dbReference type="Gene3D" id="3.40.190.10">
    <property type="entry name" value="Periplasmic binding protein-like II"/>
    <property type="match status" value="1"/>
</dbReference>
<dbReference type="Gene3D" id="3.90.76.10">
    <property type="entry name" value="Dipeptide-binding Protein, Domain 1"/>
    <property type="match status" value="1"/>
</dbReference>
<dbReference type="InterPro" id="IPR030678">
    <property type="entry name" value="Peptide/Ni-bd"/>
</dbReference>
<protein>
    <submittedName>
        <fullName evidence="6">Peptide ABC transporter substrate-binding protein</fullName>
    </submittedName>
</protein>
<dbReference type="InterPro" id="IPR039424">
    <property type="entry name" value="SBP_5"/>
</dbReference>
<keyword evidence="3" id="KW-0732">Signal</keyword>
<evidence type="ECO:0000256" key="1">
    <source>
        <dbReference type="ARBA" id="ARBA00005695"/>
    </source>
</evidence>
<dbReference type="EMBL" id="CP011388">
    <property type="protein sequence ID" value="ANE45654.1"/>
    <property type="molecule type" value="Genomic_DNA"/>
</dbReference>
<dbReference type="AlphaFoldDB" id="A0A172TFH0"/>
<dbReference type="OrthoDB" id="9796817at2"/>
<dbReference type="CDD" id="cd08493">
    <property type="entry name" value="PBP2_DppA_like"/>
    <property type="match status" value="1"/>
</dbReference>
<keyword evidence="2" id="KW-0813">Transport</keyword>
<proteinExistence type="inferred from homology"/>
<dbReference type="GO" id="GO:1904680">
    <property type="term" value="F:peptide transmembrane transporter activity"/>
    <property type="evidence" value="ECO:0007669"/>
    <property type="project" value="TreeGrafter"/>
</dbReference>
<dbReference type="PROSITE" id="PS51257">
    <property type="entry name" value="PROKAR_LIPOPROTEIN"/>
    <property type="match status" value="1"/>
</dbReference>
<dbReference type="PATRIC" id="fig|1178515.4.peg.869"/>
<feature type="domain" description="Solute-binding protein family 5" evidence="5">
    <location>
        <begin position="106"/>
        <end position="481"/>
    </location>
</feature>